<dbReference type="Pfam" id="PF01547">
    <property type="entry name" value="SBP_bac_1"/>
    <property type="match status" value="1"/>
</dbReference>
<sequence length="436" mass="47918">MLNNISNREMDRRLILKGAAAGGLGIAGATMLAGCAPGDAASAGPVAFGARTVDENPTKQLQALVAAYTAKTGNEVTYNATESNAFQNNLSQYLQGTPDDCFQWMAGFRMQFFAAQGLLVDVSDVWSEIGSQYNESYKIASTGLDGKQYFVPQSWYPWGLHFRKSMMAEVGLNPDDIYNWDDFMGALEELKAKGLIGFIGVDKGGWEAMGTFDILNARINGYQFHVDLLAGREKWTDDRVKEVFRHWEMLLPYMNTNVLDLEWDGGRDMLLARQGGFFMMGSWFGADFKSVSDADYEDLWVIPFPEINPDHARDTIDAPIDGFCVAANGANNAGGKDLIKFAGDMEGVQAMLDTGVPMTSANNGQDTSTYDAFQTQQLAVMNEAKYITQFLDRDTRPDFAGPVVGPALQGWFKDPSSTNAMLESLQSQWDALPPLA</sequence>
<accession>A0A6J6BUY5</accession>
<reference evidence="1" key="1">
    <citation type="submission" date="2020-05" db="EMBL/GenBank/DDBJ databases">
        <authorList>
            <person name="Chiriac C."/>
            <person name="Salcher M."/>
            <person name="Ghai R."/>
            <person name="Kavagutti S V."/>
        </authorList>
    </citation>
    <scope>NUCLEOTIDE SEQUENCE</scope>
</reference>
<dbReference type="AlphaFoldDB" id="A0A6J6BUY5"/>
<dbReference type="PROSITE" id="PS51318">
    <property type="entry name" value="TAT"/>
    <property type="match status" value="1"/>
</dbReference>
<dbReference type="InterPro" id="IPR006059">
    <property type="entry name" value="SBP"/>
</dbReference>
<dbReference type="InterPro" id="IPR006311">
    <property type="entry name" value="TAT_signal"/>
</dbReference>
<proteinExistence type="predicted"/>
<dbReference type="InterPro" id="IPR050490">
    <property type="entry name" value="Bact_solute-bd_prot1"/>
</dbReference>
<protein>
    <submittedName>
        <fullName evidence="1">Unannotated protein</fullName>
    </submittedName>
</protein>
<organism evidence="1">
    <name type="scientific">freshwater metagenome</name>
    <dbReference type="NCBI Taxonomy" id="449393"/>
    <lineage>
        <taxon>unclassified sequences</taxon>
        <taxon>metagenomes</taxon>
        <taxon>ecological metagenomes</taxon>
    </lineage>
</organism>
<dbReference type="Gene3D" id="3.40.190.10">
    <property type="entry name" value="Periplasmic binding protein-like II"/>
    <property type="match status" value="2"/>
</dbReference>
<dbReference type="EMBL" id="CAEZST010000004">
    <property type="protein sequence ID" value="CAB4542554.1"/>
    <property type="molecule type" value="Genomic_DNA"/>
</dbReference>
<evidence type="ECO:0000313" key="1">
    <source>
        <dbReference type="EMBL" id="CAB4542554.1"/>
    </source>
</evidence>
<dbReference type="PANTHER" id="PTHR43649:SF12">
    <property type="entry name" value="DIACETYLCHITOBIOSE BINDING PROTEIN DASA"/>
    <property type="match status" value="1"/>
</dbReference>
<gene>
    <name evidence="1" type="ORF">UFOPK1503_00359</name>
</gene>
<name>A0A6J6BUY5_9ZZZZ</name>
<dbReference type="PANTHER" id="PTHR43649">
    <property type="entry name" value="ARABINOSE-BINDING PROTEIN-RELATED"/>
    <property type="match status" value="1"/>
</dbReference>
<dbReference type="SUPFAM" id="SSF53850">
    <property type="entry name" value="Periplasmic binding protein-like II"/>
    <property type="match status" value="1"/>
</dbReference>